<dbReference type="RefSeq" id="WP_178377683.1">
    <property type="nucleotide sequence ID" value="NZ_FMID01000024.1"/>
</dbReference>
<proteinExistence type="predicted"/>
<dbReference type="Proteomes" id="UP000184671">
    <property type="component" value="Unassembled WGS sequence"/>
</dbReference>
<organism evidence="1 2">
    <name type="scientific">Methanoculleus chikugoensis</name>
    <dbReference type="NCBI Taxonomy" id="118126"/>
    <lineage>
        <taxon>Archaea</taxon>
        <taxon>Methanobacteriati</taxon>
        <taxon>Methanobacteriota</taxon>
        <taxon>Stenosarchaea group</taxon>
        <taxon>Methanomicrobia</taxon>
        <taxon>Methanomicrobiales</taxon>
        <taxon>Methanomicrobiaceae</taxon>
        <taxon>Methanoculleus</taxon>
    </lineage>
</organism>
<dbReference type="OrthoDB" id="11475at2157"/>
<evidence type="ECO:0000313" key="1">
    <source>
        <dbReference type="EMBL" id="SCL75046.1"/>
    </source>
</evidence>
<sequence>MGAGDSRGERERYSFRRTASTLMVVVIGVIPLRVRIDANCILVAYGIVGAGTAVATE</sequence>
<accession>A0A1M4MJK3</accession>
<name>A0A1M4MJK3_9EURY</name>
<gene>
    <name evidence="1" type="ORF">L21_0935</name>
</gene>
<dbReference type="STRING" id="118126.L21_0935"/>
<protein>
    <submittedName>
        <fullName evidence="1">Uncharacterized protein</fullName>
    </submittedName>
</protein>
<reference evidence="1 2" key="1">
    <citation type="submission" date="2016-08" db="EMBL/GenBank/DDBJ databases">
        <authorList>
            <person name="Seilhamer J.J."/>
        </authorList>
    </citation>
    <scope>NUCLEOTIDE SEQUENCE [LARGE SCALE GENOMIC DNA]</scope>
    <source>
        <strain evidence="1">L21-II-0</strain>
    </source>
</reference>
<dbReference type="EMBL" id="FMID01000024">
    <property type="protein sequence ID" value="SCL75046.1"/>
    <property type="molecule type" value="Genomic_DNA"/>
</dbReference>
<evidence type="ECO:0000313" key="2">
    <source>
        <dbReference type="Proteomes" id="UP000184671"/>
    </source>
</evidence>
<dbReference type="AlphaFoldDB" id="A0A1M4MJK3"/>